<dbReference type="Gene3D" id="3.90.660.10">
    <property type="match status" value="1"/>
</dbReference>
<evidence type="ECO:0000313" key="2">
    <source>
        <dbReference type="Proteomes" id="UP000831534"/>
    </source>
</evidence>
<dbReference type="AlphaFoldDB" id="A0ABD8B8D2"/>
<evidence type="ECO:0000313" key="1">
    <source>
        <dbReference type="EMBL" id="XHH50249.1"/>
    </source>
</evidence>
<dbReference type="InterPro" id="IPR036188">
    <property type="entry name" value="FAD/NAD-bd_sf"/>
</dbReference>
<dbReference type="KEGG" id="ckh:LVJ77_10325"/>
<reference evidence="1 2" key="1">
    <citation type="journal article" date="2022" name="Res Sq">
        <title>Evolution of multicellular longitudinally dividing oral cavity symbionts (Neisseriaceae).</title>
        <authorList>
            <person name="Nyongesa S."/>
            <person name="Weber P."/>
            <person name="Bernet E."/>
            <person name="Pullido F."/>
            <person name="Nieckarz M."/>
            <person name="Delaby M."/>
            <person name="Nieves C."/>
            <person name="Viehboeck T."/>
            <person name="Krause N."/>
            <person name="Rivera-Millot A."/>
            <person name="Nakamura A."/>
            <person name="Vischer N."/>
            <person name="VanNieuwenhze M."/>
            <person name="Brun Y."/>
            <person name="Cava F."/>
            <person name="Bulgheresi S."/>
            <person name="Veyrier F."/>
        </authorList>
    </citation>
    <scope>NUCLEOTIDE SEQUENCE [LARGE SCALE GENOMIC DNA]</scope>
    <source>
        <strain evidence="1 2">17694</strain>
    </source>
</reference>
<proteinExistence type="predicted"/>
<dbReference type="RefSeq" id="WP_027010121.1">
    <property type="nucleotide sequence ID" value="NZ_CP091521.1"/>
</dbReference>
<gene>
    <name evidence="1" type="ORF">LVJ77_10325</name>
</gene>
<dbReference type="SUPFAM" id="SSF51905">
    <property type="entry name" value="FAD/NAD(P)-binding domain"/>
    <property type="match status" value="1"/>
</dbReference>
<name>A0ABD8B8D2_9NEIS</name>
<dbReference type="Gene3D" id="1.10.405.10">
    <property type="entry name" value="Guanine Nucleotide Dissociation Inhibitor, domain 1"/>
    <property type="match status" value="1"/>
</dbReference>
<sequence length="539" mass="59041">MQRRDFLAATLALGAGVPAAWLGYRHLNRPPSISLNKVGLPLAHLLRDGALHQAPQSQHRCRVLILGGGVAGLSAAWQLARRGRRDFVLAEGFERNGNAAAFHAGADLTAPTGAHYLAQPSAESTAVRDMLADLGIMAQNGAQPRYRDTDLVHAPAERLWYRGQWHDGLLPDNPDSRRFLRLVAKLKQARGADGRKAFAIPIVESSADEAWRRLDTDTFAAWLGRNRFKHPDLLHYLDYCCRDDYGQGIARVSAFAGLHYFAARANPNDAVLTWQDGLNHLAEKLRRRIGLRELPHFPAGTHWHGNPPAACAAVALAVREHERGVTVTLRHTASGQTVAVEAERVVCAMPLLMAARIIAGAPRYGFGGTLPEYAPWLVGNFVLHRFPQEAGKSELAWDNVVHGSSGLGYVVATHQLIRAAKPAHTVFTAYRAMNGDTPANMRRRLLDADAQALIEPAAADLLTVYGKAFWQCVSHIDLTVRAHAMTVPQPGYLHRADLTALRAHRSRIVFAHSDLSGYSVFEEAAYWGVRAADAVLDSL</sequence>
<keyword evidence="2" id="KW-1185">Reference proteome</keyword>
<dbReference type="EMBL" id="CP091521">
    <property type="protein sequence ID" value="XHH50249.1"/>
    <property type="molecule type" value="Genomic_DNA"/>
</dbReference>
<protein>
    <submittedName>
        <fullName evidence="1">NAD(P)-binding protein</fullName>
    </submittedName>
</protein>
<dbReference type="Proteomes" id="UP000831534">
    <property type="component" value="Chromosome"/>
</dbReference>
<accession>A0ABD8B8D2</accession>
<dbReference type="Pfam" id="PF13450">
    <property type="entry name" value="NAD_binding_8"/>
    <property type="match status" value="1"/>
</dbReference>
<organism evidence="1 2">
    <name type="scientific">Conchiformibius kuhniae</name>
    <dbReference type="NCBI Taxonomy" id="211502"/>
    <lineage>
        <taxon>Bacteria</taxon>
        <taxon>Pseudomonadati</taxon>
        <taxon>Pseudomonadota</taxon>
        <taxon>Betaproteobacteria</taxon>
        <taxon>Neisseriales</taxon>
        <taxon>Neisseriaceae</taxon>
        <taxon>Conchiformibius</taxon>
    </lineage>
</organism>
<dbReference type="Gene3D" id="3.50.50.60">
    <property type="entry name" value="FAD/NAD(P)-binding domain"/>
    <property type="match status" value="1"/>
</dbReference>